<feature type="domain" description="Cadherin" evidence="13">
    <location>
        <begin position="110"/>
        <end position="213"/>
    </location>
</feature>
<dbReference type="GO" id="GO:0005886">
    <property type="term" value="C:plasma membrane"/>
    <property type="evidence" value="ECO:0007669"/>
    <property type="project" value="InterPro"/>
</dbReference>
<evidence type="ECO:0000256" key="5">
    <source>
        <dbReference type="ARBA" id="ARBA00022737"/>
    </source>
</evidence>
<dbReference type="SMART" id="SM00112">
    <property type="entry name" value="CA"/>
    <property type="match status" value="5"/>
</dbReference>
<dbReference type="SUPFAM" id="SSF49313">
    <property type="entry name" value="Cadherin-like"/>
    <property type="match status" value="6"/>
</dbReference>
<keyword evidence="7" id="KW-0130">Cell adhesion</keyword>
<keyword evidence="5" id="KW-0677">Repeat</keyword>
<evidence type="ECO:0000256" key="11">
    <source>
        <dbReference type="ARBA" id="ARBA00023180"/>
    </source>
</evidence>
<evidence type="ECO:0000256" key="10">
    <source>
        <dbReference type="ARBA" id="ARBA00023157"/>
    </source>
</evidence>
<keyword evidence="11" id="KW-0325">Glycoprotein</keyword>
<dbReference type="GO" id="GO:0005509">
    <property type="term" value="F:calcium ion binding"/>
    <property type="evidence" value="ECO:0007669"/>
    <property type="project" value="UniProtKB-UniRule"/>
</dbReference>
<dbReference type="AlphaFoldDB" id="A0A3B3URQ5"/>
<dbReference type="Gene3D" id="2.60.40.60">
    <property type="entry name" value="Cadherins"/>
    <property type="match status" value="6"/>
</dbReference>
<reference evidence="14" key="2">
    <citation type="submission" date="2025-09" db="UniProtKB">
        <authorList>
            <consortium name="Ensembl"/>
        </authorList>
    </citation>
    <scope>IDENTIFICATION</scope>
</reference>
<keyword evidence="3" id="KW-0812">Transmembrane</keyword>
<accession>A0A3B3URQ5</accession>
<dbReference type="InterPro" id="IPR002126">
    <property type="entry name" value="Cadherin-like_dom"/>
</dbReference>
<dbReference type="GO" id="GO:0007156">
    <property type="term" value="P:homophilic cell adhesion via plasma membrane adhesion molecules"/>
    <property type="evidence" value="ECO:0007669"/>
    <property type="project" value="InterPro"/>
</dbReference>
<dbReference type="PROSITE" id="PS00232">
    <property type="entry name" value="CADHERIN_1"/>
    <property type="match status" value="3"/>
</dbReference>
<evidence type="ECO:0000256" key="3">
    <source>
        <dbReference type="ARBA" id="ARBA00022692"/>
    </source>
</evidence>
<keyword evidence="9" id="KW-0472">Membrane</keyword>
<proteinExistence type="predicted"/>
<evidence type="ECO:0000259" key="13">
    <source>
        <dbReference type="PROSITE" id="PS50268"/>
    </source>
</evidence>
<organism evidence="14 15">
    <name type="scientific">Poecilia latipinna</name>
    <name type="common">sailfin molly</name>
    <dbReference type="NCBI Taxonomy" id="48699"/>
    <lineage>
        <taxon>Eukaryota</taxon>
        <taxon>Metazoa</taxon>
        <taxon>Chordata</taxon>
        <taxon>Craniata</taxon>
        <taxon>Vertebrata</taxon>
        <taxon>Euteleostomi</taxon>
        <taxon>Actinopterygii</taxon>
        <taxon>Neopterygii</taxon>
        <taxon>Teleostei</taxon>
        <taxon>Neoteleostei</taxon>
        <taxon>Acanthomorphata</taxon>
        <taxon>Ovalentaria</taxon>
        <taxon>Atherinomorphae</taxon>
        <taxon>Cyprinodontiformes</taxon>
        <taxon>Poeciliidae</taxon>
        <taxon>Poeciliinae</taxon>
        <taxon>Poecilia</taxon>
    </lineage>
</organism>
<dbReference type="PANTHER" id="PTHR24028">
    <property type="entry name" value="CADHERIN-87A"/>
    <property type="match status" value="1"/>
</dbReference>
<evidence type="ECO:0000313" key="14">
    <source>
        <dbReference type="Ensembl" id="ENSPLAP00000015357.1"/>
    </source>
</evidence>
<evidence type="ECO:0000313" key="15">
    <source>
        <dbReference type="Proteomes" id="UP000261500"/>
    </source>
</evidence>
<feature type="domain" description="Cadherin" evidence="13">
    <location>
        <begin position="213"/>
        <end position="316"/>
    </location>
</feature>
<dbReference type="Proteomes" id="UP000261500">
    <property type="component" value="Unplaced"/>
</dbReference>
<protein>
    <submittedName>
        <fullName evidence="14">Si:dkey-1m11.5</fullName>
    </submittedName>
</protein>
<dbReference type="InterPro" id="IPR020894">
    <property type="entry name" value="Cadherin_CS"/>
</dbReference>
<evidence type="ECO:0000256" key="12">
    <source>
        <dbReference type="PROSITE-ProRule" id="PRU00043"/>
    </source>
</evidence>
<dbReference type="FunFam" id="2.60.40.60:FF:000024">
    <property type="entry name" value="FAT atypical cadherin 3"/>
    <property type="match status" value="1"/>
</dbReference>
<keyword evidence="10" id="KW-1015">Disulfide bond</keyword>
<dbReference type="Ensembl" id="ENSPLAT00000030646.1">
    <property type="protein sequence ID" value="ENSPLAP00000015357.1"/>
    <property type="gene ID" value="ENSPLAG00000019257.1"/>
</dbReference>
<evidence type="ECO:0000256" key="8">
    <source>
        <dbReference type="ARBA" id="ARBA00022989"/>
    </source>
</evidence>
<dbReference type="PRINTS" id="PR00205">
    <property type="entry name" value="CADHERIN"/>
</dbReference>
<keyword evidence="2" id="KW-0245">EGF-like domain</keyword>
<evidence type="ECO:0000256" key="9">
    <source>
        <dbReference type="ARBA" id="ARBA00023136"/>
    </source>
</evidence>
<keyword evidence="6 12" id="KW-0106">Calcium</keyword>
<dbReference type="InterPro" id="IPR050174">
    <property type="entry name" value="Protocadherin/Cadherin-CA"/>
</dbReference>
<name>A0A3B3URQ5_9TELE</name>
<dbReference type="PROSITE" id="PS50268">
    <property type="entry name" value="CADHERIN_2"/>
    <property type="match status" value="5"/>
</dbReference>
<dbReference type="InterPro" id="IPR015919">
    <property type="entry name" value="Cadherin-like_sf"/>
</dbReference>
<dbReference type="FunFam" id="2.60.40.60:FF:000015">
    <property type="entry name" value="FAT atypical cadherin 1"/>
    <property type="match status" value="1"/>
</dbReference>
<evidence type="ECO:0000256" key="2">
    <source>
        <dbReference type="ARBA" id="ARBA00022536"/>
    </source>
</evidence>
<feature type="domain" description="Cadherin" evidence="13">
    <location>
        <begin position="317"/>
        <end position="418"/>
    </location>
</feature>
<feature type="domain" description="Cadherin" evidence="13">
    <location>
        <begin position="419"/>
        <end position="522"/>
    </location>
</feature>
<dbReference type="GO" id="GO:0009653">
    <property type="term" value="P:anatomical structure morphogenesis"/>
    <property type="evidence" value="ECO:0007669"/>
    <property type="project" value="UniProtKB-ARBA"/>
</dbReference>
<dbReference type="PANTHER" id="PTHR24028:SF328">
    <property type="entry name" value="CADHERIN-3"/>
    <property type="match status" value="1"/>
</dbReference>
<evidence type="ECO:0000256" key="7">
    <source>
        <dbReference type="ARBA" id="ARBA00022889"/>
    </source>
</evidence>
<evidence type="ECO:0000256" key="1">
    <source>
        <dbReference type="ARBA" id="ARBA00004167"/>
    </source>
</evidence>
<keyword evidence="4" id="KW-0732">Signal</keyword>
<dbReference type="CDD" id="cd11304">
    <property type="entry name" value="Cadherin_repeat"/>
    <property type="match status" value="6"/>
</dbReference>
<dbReference type="STRING" id="48699.ENSPLAP00000015357"/>
<evidence type="ECO:0000256" key="4">
    <source>
        <dbReference type="ARBA" id="ARBA00022729"/>
    </source>
</evidence>
<feature type="domain" description="Cadherin" evidence="13">
    <location>
        <begin position="11"/>
        <end position="109"/>
    </location>
</feature>
<comment type="subcellular location">
    <subcellularLocation>
        <location evidence="1">Membrane</location>
        <topology evidence="1">Single-pass membrane protein</topology>
    </subcellularLocation>
</comment>
<sequence length="552" mass="61046">HSRWQTQMAFSQTVYSFQVKEDTVPTVVGKVEAQMDSPTPITYTVQEDDGENMFLLNPVSGEFLLSRSLDFEAQRFYILTIEVQQGHSQVSSVRVYFNVLDVNDNPPVFSQNNFTASLLEDTRLKTCFLSLNVSDKDDGEVELTVVSGDELGMFFIRSTGSLCLNKELDRETESSYNLTVTAKDCARPASSQFTSTARVVVEVEDINDNAPFFVSAQHAGIPEDSALHSVVMTLHAEDEDAGSNAKILYYLINSSGGTFSIDNTTGEVFLEEILDREKADTLTITVTATDMGSPRIATAMNFTVHVEDVNDNDPVFPHSNYSLSIKEDVQRGTSLFHFEAQDQDIGSNGQVRYSLTPAGPFVVDAVRGVLLLRDQLDRERDSNYSLILTAADQGDVPRSATVTISITVLDVNDFTPQFSPELLIIHVKENEKDLSQLTQQVSALDEDLGINSQLIYFMQKGNSDGLFSVTPNGVFKILHSLDKERESFYTVIITAVDSFPPLTGTLTIHITVDDVNDNHPEFSEEVYNTIVSEDSPIGTVFAMISAFDPDEG</sequence>
<keyword evidence="15" id="KW-1185">Reference proteome</keyword>
<evidence type="ECO:0000256" key="6">
    <source>
        <dbReference type="ARBA" id="ARBA00022837"/>
    </source>
</evidence>
<reference evidence="14" key="1">
    <citation type="submission" date="2025-08" db="UniProtKB">
        <authorList>
            <consortium name="Ensembl"/>
        </authorList>
    </citation>
    <scope>IDENTIFICATION</scope>
</reference>
<dbReference type="FunFam" id="2.60.40.60:FF:000020">
    <property type="entry name" value="Dachsous cadherin-related 1b"/>
    <property type="match status" value="1"/>
</dbReference>
<dbReference type="GeneTree" id="ENSGT00940000155719"/>
<keyword evidence="8" id="KW-1133">Transmembrane helix</keyword>
<dbReference type="Pfam" id="PF00028">
    <property type="entry name" value="Cadherin"/>
    <property type="match status" value="5"/>
</dbReference>